<dbReference type="EC" id="6.3.1.14" evidence="1"/>
<dbReference type="RefSeq" id="XP_008875325.1">
    <property type="nucleotide sequence ID" value="XM_008877103.1"/>
</dbReference>
<dbReference type="AlphaFoldDB" id="A0A024TPU3"/>
<dbReference type="EMBL" id="KI913978">
    <property type="protein sequence ID" value="ETV96014.1"/>
    <property type="molecule type" value="Genomic_DNA"/>
</dbReference>
<dbReference type="InterPro" id="IPR014729">
    <property type="entry name" value="Rossmann-like_a/b/a_fold"/>
</dbReference>
<dbReference type="InterPro" id="IPR002761">
    <property type="entry name" value="Diphthami_syn_dom"/>
</dbReference>
<dbReference type="STRING" id="157072.A0A024TPU3"/>
<protein>
    <recommendedName>
        <fullName evidence="2">Diphthine--ammonia ligase</fullName>
        <ecNumber evidence="1">6.3.1.14</ecNumber>
    </recommendedName>
    <alternativeName>
        <fullName evidence="3">Diphthamide synthase</fullName>
    </alternativeName>
    <alternativeName>
        <fullName evidence="4">Diphthamide synthetase</fullName>
    </alternativeName>
</protein>
<feature type="domain" description="Diphthamide synthase" evidence="6">
    <location>
        <begin position="4"/>
        <end position="212"/>
    </location>
</feature>
<dbReference type="OrthoDB" id="686384at2759"/>
<dbReference type="SUPFAM" id="SSF52402">
    <property type="entry name" value="Adenine nucleotide alpha hydrolases-like"/>
    <property type="match status" value="1"/>
</dbReference>
<evidence type="ECO:0000313" key="7">
    <source>
        <dbReference type="EMBL" id="ETV96014.1"/>
    </source>
</evidence>
<evidence type="ECO:0000259" key="6">
    <source>
        <dbReference type="Pfam" id="PF01902"/>
    </source>
</evidence>
<evidence type="ECO:0000256" key="5">
    <source>
        <dbReference type="ARBA" id="ARBA00048108"/>
    </source>
</evidence>
<dbReference type="Gene3D" id="3.40.50.620">
    <property type="entry name" value="HUPs"/>
    <property type="match status" value="1"/>
</dbReference>
<comment type="catalytic activity">
    <reaction evidence="5">
        <text>diphthine-[translation elongation factor 2] + NH4(+) + ATP = diphthamide-[translation elongation factor 2] + AMP + diphosphate + H(+)</text>
        <dbReference type="Rhea" id="RHEA:19753"/>
        <dbReference type="Rhea" id="RHEA-COMP:10172"/>
        <dbReference type="Rhea" id="RHEA-COMP:10174"/>
        <dbReference type="ChEBI" id="CHEBI:15378"/>
        <dbReference type="ChEBI" id="CHEBI:16692"/>
        <dbReference type="ChEBI" id="CHEBI:28938"/>
        <dbReference type="ChEBI" id="CHEBI:30616"/>
        <dbReference type="ChEBI" id="CHEBI:33019"/>
        <dbReference type="ChEBI" id="CHEBI:82696"/>
        <dbReference type="ChEBI" id="CHEBI:456215"/>
        <dbReference type="EC" id="6.3.1.14"/>
    </reaction>
</comment>
<proteinExistence type="predicted"/>
<dbReference type="PANTHER" id="PTHR12196:SF2">
    <property type="entry name" value="DIPHTHINE--AMMONIA LIGASE"/>
    <property type="match status" value="1"/>
</dbReference>
<reference evidence="7" key="1">
    <citation type="submission" date="2013-12" db="EMBL/GenBank/DDBJ databases">
        <title>The Genome Sequence of Aphanomyces invadans NJM9701.</title>
        <authorList>
            <consortium name="The Broad Institute Genomics Platform"/>
            <person name="Russ C."/>
            <person name="Tyler B."/>
            <person name="van West P."/>
            <person name="Dieguez-Uribeondo J."/>
            <person name="Young S.K."/>
            <person name="Zeng Q."/>
            <person name="Gargeya S."/>
            <person name="Fitzgerald M."/>
            <person name="Abouelleil A."/>
            <person name="Alvarado L."/>
            <person name="Chapman S.B."/>
            <person name="Gainer-Dewar J."/>
            <person name="Goldberg J."/>
            <person name="Griggs A."/>
            <person name="Gujja S."/>
            <person name="Hansen M."/>
            <person name="Howarth C."/>
            <person name="Imamovic A."/>
            <person name="Ireland A."/>
            <person name="Larimer J."/>
            <person name="McCowan C."/>
            <person name="Murphy C."/>
            <person name="Pearson M."/>
            <person name="Poon T.W."/>
            <person name="Priest M."/>
            <person name="Roberts A."/>
            <person name="Saif S."/>
            <person name="Shea T."/>
            <person name="Sykes S."/>
            <person name="Wortman J."/>
            <person name="Nusbaum C."/>
            <person name="Birren B."/>
        </authorList>
    </citation>
    <scope>NUCLEOTIDE SEQUENCE [LARGE SCALE GENOMIC DNA]</scope>
    <source>
        <strain evidence="7">NJM9701</strain>
    </source>
</reference>
<evidence type="ECO:0000256" key="4">
    <source>
        <dbReference type="ARBA" id="ARBA00031552"/>
    </source>
</evidence>
<dbReference type="Gene3D" id="3.90.1490.10">
    <property type="entry name" value="putative n-type atp pyrophosphatase, domain 2"/>
    <property type="match status" value="1"/>
</dbReference>
<sequence length="225" mass="25077">MTGMVTAVLWTGGKDSVMAMMDAVDRGYDVQYLVTFAPENPSFKAHPLSLMRRQAAAVGKLHLIKTVATPYAESYEHHLRSLHDELGVTHIVTGDIDYIGSSTTKFIQERCKAAGLTSVFPLWQRSRDELLATLLKRRLHVVFSCVKTVPFHPVSRWLGQPINDASIAALHSIQNDGKNIDICGENGEYHTMVLNGPCFQYAIDLPPFDIASVDTLSFMQFPPDW</sequence>
<dbReference type="GeneID" id="20087717"/>
<dbReference type="GO" id="GO:0017178">
    <property type="term" value="F:diphthine-ammonia ligase activity"/>
    <property type="evidence" value="ECO:0007669"/>
    <property type="project" value="UniProtKB-EC"/>
</dbReference>
<dbReference type="Pfam" id="PF01902">
    <property type="entry name" value="Diphthami_syn_2"/>
    <property type="match status" value="1"/>
</dbReference>
<evidence type="ECO:0000256" key="3">
    <source>
        <dbReference type="ARBA" id="ARBA00029814"/>
    </source>
</evidence>
<gene>
    <name evidence="7" type="ORF">H310_10667</name>
</gene>
<dbReference type="InterPro" id="IPR030662">
    <property type="entry name" value="DPH6/MJ0570"/>
</dbReference>
<evidence type="ECO:0000256" key="1">
    <source>
        <dbReference type="ARBA" id="ARBA00012089"/>
    </source>
</evidence>
<dbReference type="VEuPathDB" id="FungiDB:H310_10667"/>
<accession>A0A024TPU3</accession>
<name>A0A024TPU3_9STRA</name>
<dbReference type="eggNOG" id="KOG2316">
    <property type="taxonomic scope" value="Eukaryota"/>
</dbReference>
<dbReference type="CDD" id="cd01994">
    <property type="entry name" value="AANH_PF0828-like"/>
    <property type="match status" value="1"/>
</dbReference>
<organism evidence="7">
    <name type="scientific">Aphanomyces invadans</name>
    <dbReference type="NCBI Taxonomy" id="157072"/>
    <lineage>
        <taxon>Eukaryota</taxon>
        <taxon>Sar</taxon>
        <taxon>Stramenopiles</taxon>
        <taxon>Oomycota</taxon>
        <taxon>Saprolegniomycetes</taxon>
        <taxon>Saprolegniales</taxon>
        <taxon>Verrucalvaceae</taxon>
        <taxon>Aphanomyces</taxon>
    </lineage>
</organism>
<evidence type="ECO:0000256" key="2">
    <source>
        <dbReference type="ARBA" id="ARBA00018426"/>
    </source>
</evidence>
<dbReference type="GO" id="GO:0017183">
    <property type="term" value="P:protein histidyl modification to diphthamide"/>
    <property type="evidence" value="ECO:0007669"/>
    <property type="project" value="TreeGrafter"/>
</dbReference>
<dbReference type="PANTHER" id="PTHR12196">
    <property type="entry name" value="DOMAIN OF UNKNOWN FUNCTION 71 DUF71 -CONTAINING PROTEIN"/>
    <property type="match status" value="1"/>
</dbReference>